<keyword evidence="5" id="KW-1133">Transmembrane helix</keyword>
<feature type="region of interest" description="Disordered" evidence="4">
    <location>
        <begin position="171"/>
        <end position="196"/>
    </location>
</feature>
<evidence type="ECO:0000256" key="5">
    <source>
        <dbReference type="SAM" id="Phobius"/>
    </source>
</evidence>
<feature type="region of interest" description="Disordered" evidence="4">
    <location>
        <begin position="136"/>
        <end position="157"/>
    </location>
</feature>
<dbReference type="Pfam" id="PF13432">
    <property type="entry name" value="TPR_16"/>
    <property type="match status" value="1"/>
</dbReference>
<dbReference type="SUPFAM" id="SSF48452">
    <property type="entry name" value="TPR-like"/>
    <property type="match status" value="1"/>
</dbReference>
<evidence type="ECO:0000256" key="4">
    <source>
        <dbReference type="SAM" id="MobiDB-lite"/>
    </source>
</evidence>
<comment type="caution">
    <text evidence="6">The sequence shown here is derived from an EMBL/GenBank/DDBJ whole genome shotgun (WGS) entry which is preliminary data.</text>
</comment>
<evidence type="ECO:0000256" key="1">
    <source>
        <dbReference type="ARBA" id="ARBA00022737"/>
    </source>
</evidence>
<keyword evidence="7" id="KW-1185">Reference proteome</keyword>
<evidence type="ECO:0000313" key="6">
    <source>
        <dbReference type="EMBL" id="NDW15933.1"/>
    </source>
</evidence>
<keyword evidence="5" id="KW-0812">Transmembrane</keyword>
<name>A0A6N9TF61_9ALTE</name>
<dbReference type="Pfam" id="PF14559">
    <property type="entry name" value="TPR_19"/>
    <property type="match status" value="1"/>
</dbReference>
<feature type="region of interest" description="Disordered" evidence="4">
    <location>
        <begin position="207"/>
        <end position="226"/>
    </location>
</feature>
<dbReference type="PROSITE" id="PS50005">
    <property type="entry name" value="TPR"/>
    <property type="match status" value="2"/>
</dbReference>
<reference evidence="6 7" key="1">
    <citation type="submission" date="2020-01" db="EMBL/GenBank/DDBJ databases">
        <title>Genomes of bacteria type strains.</title>
        <authorList>
            <person name="Chen J."/>
            <person name="Zhu S."/>
            <person name="Yang J."/>
        </authorList>
    </citation>
    <scope>NUCLEOTIDE SEQUENCE [LARGE SCALE GENOMIC DNA]</scope>
    <source>
        <strain evidence="6 7">LMG 24078</strain>
    </source>
</reference>
<gene>
    <name evidence="6" type="ORF">GTQ48_10425</name>
</gene>
<dbReference type="InterPro" id="IPR011990">
    <property type="entry name" value="TPR-like_helical_dom_sf"/>
</dbReference>
<organism evidence="6 7">
    <name type="scientific">Alteromonas genovensis</name>
    <dbReference type="NCBI Taxonomy" id="471225"/>
    <lineage>
        <taxon>Bacteria</taxon>
        <taxon>Pseudomonadati</taxon>
        <taxon>Pseudomonadota</taxon>
        <taxon>Gammaproteobacteria</taxon>
        <taxon>Alteromonadales</taxon>
        <taxon>Alteromonadaceae</taxon>
        <taxon>Alteromonas/Salinimonas group</taxon>
        <taxon>Alteromonas</taxon>
    </lineage>
</organism>
<keyword evidence="1" id="KW-0677">Repeat</keyword>
<evidence type="ECO:0000313" key="7">
    <source>
        <dbReference type="Proteomes" id="UP000471381"/>
    </source>
</evidence>
<dbReference type="Gene3D" id="1.25.40.10">
    <property type="entry name" value="Tetratricopeptide repeat domain"/>
    <property type="match status" value="2"/>
</dbReference>
<dbReference type="SMART" id="SM00028">
    <property type="entry name" value="TPR"/>
    <property type="match status" value="4"/>
</dbReference>
<feature type="region of interest" description="Disordered" evidence="4">
    <location>
        <begin position="57"/>
        <end position="106"/>
    </location>
</feature>
<keyword evidence="2 3" id="KW-0802">TPR repeat</keyword>
<dbReference type="Proteomes" id="UP000471381">
    <property type="component" value="Unassembled WGS sequence"/>
</dbReference>
<protein>
    <submittedName>
        <fullName evidence="6">Tetratricopeptide repeat protein</fullName>
    </submittedName>
</protein>
<dbReference type="InterPro" id="IPR019734">
    <property type="entry name" value="TPR_rpt"/>
</dbReference>
<dbReference type="PANTHER" id="PTHR44858:SF1">
    <property type="entry name" value="UDP-N-ACETYLGLUCOSAMINE--PEPTIDE N-ACETYLGLUCOSAMINYLTRANSFERASE SPINDLY-RELATED"/>
    <property type="match status" value="1"/>
</dbReference>
<accession>A0A6N9TF61</accession>
<feature type="repeat" description="TPR" evidence="3">
    <location>
        <begin position="263"/>
        <end position="296"/>
    </location>
</feature>
<feature type="region of interest" description="Disordered" evidence="4">
    <location>
        <begin position="1"/>
        <end position="22"/>
    </location>
</feature>
<dbReference type="PANTHER" id="PTHR44858">
    <property type="entry name" value="TETRATRICOPEPTIDE REPEAT PROTEIN 6"/>
    <property type="match status" value="1"/>
</dbReference>
<keyword evidence="5" id="KW-0472">Membrane</keyword>
<proteinExistence type="predicted"/>
<dbReference type="EMBL" id="JAAAWO010000006">
    <property type="protein sequence ID" value="NDW15933.1"/>
    <property type="molecule type" value="Genomic_DNA"/>
</dbReference>
<feature type="transmembrane region" description="Helical" evidence="5">
    <location>
        <begin position="37"/>
        <end position="56"/>
    </location>
</feature>
<feature type="compositionally biased region" description="Polar residues" evidence="4">
    <location>
        <begin position="92"/>
        <end position="106"/>
    </location>
</feature>
<dbReference type="AlphaFoldDB" id="A0A6N9TF61"/>
<feature type="repeat" description="TPR" evidence="3">
    <location>
        <begin position="229"/>
        <end position="262"/>
    </location>
</feature>
<evidence type="ECO:0000256" key="3">
    <source>
        <dbReference type="PROSITE-ProRule" id="PRU00339"/>
    </source>
</evidence>
<feature type="compositionally biased region" description="Polar residues" evidence="4">
    <location>
        <begin position="61"/>
        <end position="83"/>
    </location>
</feature>
<sequence>MSILNNTLKSLDDRNQESDFGLPPTVQLRKSFSIRKVFALIAVLVLVVWSALYSIGDKPESSQNSTASKEPSVNAFETPSKTASEAIPKTAYDTSDSSPSEGMQSVPLSDKDRALLAQSTPVVEQVFEQVPDQLEQSALEESQAGQSAFDDEAEYRKARDTAIQEERLKEAATQAKGSVKDIKTATADNNADDKDAVNNNVADRKRTTTNSTVVSSKPAITPKTQKQQSAVHLDAGLNAYQFGMFEDAEQNFLLALQVEPKNLEARKQLAALYFGQNNIPMALSVLSKGVSIEPQNLMWRELMGKILIAKSRFEEALSVMPEAFNQQAVKEQRSDYLIIMGTAAQAINKPEVAISAFSAMTALQPQNGKWWLALGANYDQLGQNGEAINAFEAALAQGGVSPASKQYVIERLNALKEVR</sequence>
<evidence type="ECO:0000256" key="2">
    <source>
        <dbReference type="ARBA" id="ARBA00022803"/>
    </source>
</evidence>
<dbReference type="InterPro" id="IPR050498">
    <property type="entry name" value="Ycf3"/>
</dbReference>
<feature type="compositionally biased region" description="Polar residues" evidence="4">
    <location>
        <begin position="136"/>
        <end position="146"/>
    </location>
</feature>
<dbReference type="RefSeq" id="WP_163106632.1">
    <property type="nucleotide sequence ID" value="NZ_JAAAWO010000006.1"/>
</dbReference>